<organism evidence="1 2">
    <name type="scientific">Helianthus annuus</name>
    <name type="common">Common sunflower</name>
    <dbReference type="NCBI Taxonomy" id="4232"/>
    <lineage>
        <taxon>Eukaryota</taxon>
        <taxon>Viridiplantae</taxon>
        <taxon>Streptophyta</taxon>
        <taxon>Embryophyta</taxon>
        <taxon>Tracheophyta</taxon>
        <taxon>Spermatophyta</taxon>
        <taxon>Magnoliopsida</taxon>
        <taxon>eudicotyledons</taxon>
        <taxon>Gunneridae</taxon>
        <taxon>Pentapetalae</taxon>
        <taxon>asterids</taxon>
        <taxon>campanulids</taxon>
        <taxon>Asterales</taxon>
        <taxon>Asteraceae</taxon>
        <taxon>Asteroideae</taxon>
        <taxon>Heliantheae alliance</taxon>
        <taxon>Heliantheae</taxon>
        <taxon>Helianthus</taxon>
    </lineage>
</organism>
<protein>
    <submittedName>
        <fullName evidence="1">Uncharacterized protein</fullName>
    </submittedName>
</protein>
<accession>A0A9K3E2Z6</accession>
<dbReference type="EMBL" id="MNCJ02000330">
    <property type="protein sequence ID" value="KAF5765081.1"/>
    <property type="molecule type" value="Genomic_DNA"/>
</dbReference>
<sequence>MYCDDGLTVLLVLDEIVYLLALQKTCIRLCACVINWFIIDIKTITYSTD</sequence>
<reference evidence="1" key="1">
    <citation type="journal article" date="2017" name="Nature">
        <title>The sunflower genome provides insights into oil metabolism, flowering and Asterid evolution.</title>
        <authorList>
            <person name="Badouin H."/>
            <person name="Gouzy J."/>
            <person name="Grassa C.J."/>
            <person name="Murat F."/>
            <person name="Staton S.E."/>
            <person name="Cottret L."/>
            <person name="Lelandais-Briere C."/>
            <person name="Owens G.L."/>
            <person name="Carrere S."/>
            <person name="Mayjonade B."/>
            <person name="Legrand L."/>
            <person name="Gill N."/>
            <person name="Kane N.C."/>
            <person name="Bowers J.E."/>
            <person name="Hubner S."/>
            <person name="Bellec A."/>
            <person name="Berard A."/>
            <person name="Berges H."/>
            <person name="Blanchet N."/>
            <person name="Boniface M.C."/>
            <person name="Brunel D."/>
            <person name="Catrice O."/>
            <person name="Chaidir N."/>
            <person name="Claudel C."/>
            <person name="Donnadieu C."/>
            <person name="Faraut T."/>
            <person name="Fievet G."/>
            <person name="Helmstetter N."/>
            <person name="King M."/>
            <person name="Knapp S.J."/>
            <person name="Lai Z."/>
            <person name="Le Paslier M.C."/>
            <person name="Lippi Y."/>
            <person name="Lorenzon L."/>
            <person name="Mandel J.R."/>
            <person name="Marage G."/>
            <person name="Marchand G."/>
            <person name="Marquand E."/>
            <person name="Bret-Mestries E."/>
            <person name="Morien E."/>
            <person name="Nambeesan S."/>
            <person name="Nguyen T."/>
            <person name="Pegot-Espagnet P."/>
            <person name="Pouilly N."/>
            <person name="Raftis F."/>
            <person name="Sallet E."/>
            <person name="Schiex T."/>
            <person name="Thomas J."/>
            <person name="Vandecasteele C."/>
            <person name="Vares D."/>
            <person name="Vear F."/>
            <person name="Vautrin S."/>
            <person name="Crespi M."/>
            <person name="Mangin B."/>
            <person name="Burke J.M."/>
            <person name="Salse J."/>
            <person name="Munos S."/>
            <person name="Vincourt P."/>
            <person name="Rieseberg L.H."/>
            <person name="Langlade N.B."/>
        </authorList>
    </citation>
    <scope>NUCLEOTIDE SEQUENCE</scope>
    <source>
        <tissue evidence="1">Leaves</tissue>
    </source>
</reference>
<proteinExistence type="predicted"/>
<dbReference type="Proteomes" id="UP000215914">
    <property type="component" value="Unassembled WGS sequence"/>
</dbReference>
<evidence type="ECO:0000313" key="1">
    <source>
        <dbReference type="EMBL" id="KAF5765081.1"/>
    </source>
</evidence>
<keyword evidence="2" id="KW-1185">Reference proteome</keyword>
<reference evidence="1" key="2">
    <citation type="submission" date="2020-06" db="EMBL/GenBank/DDBJ databases">
        <title>Helianthus annuus Genome sequencing and assembly Release 2.</title>
        <authorList>
            <person name="Gouzy J."/>
            <person name="Langlade N."/>
            <person name="Munos S."/>
        </authorList>
    </citation>
    <scope>NUCLEOTIDE SEQUENCE</scope>
    <source>
        <tissue evidence="1">Leaves</tissue>
    </source>
</reference>
<comment type="caution">
    <text evidence="1">The sequence shown here is derived from an EMBL/GenBank/DDBJ whole genome shotgun (WGS) entry which is preliminary data.</text>
</comment>
<gene>
    <name evidence="1" type="ORF">HanXRQr2_Chr15g0699571</name>
</gene>
<dbReference type="Gramene" id="mRNA:HanXRQr2_Chr15g0699571">
    <property type="protein sequence ID" value="CDS:HanXRQr2_Chr15g0699571.1"/>
    <property type="gene ID" value="HanXRQr2_Chr15g0699571"/>
</dbReference>
<name>A0A9K3E2Z6_HELAN</name>
<dbReference type="AlphaFoldDB" id="A0A9K3E2Z6"/>
<evidence type="ECO:0000313" key="2">
    <source>
        <dbReference type="Proteomes" id="UP000215914"/>
    </source>
</evidence>